<dbReference type="STRING" id="150121.SAMN06296010_1885"/>
<keyword evidence="1" id="KW-1133">Transmembrane helix</keyword>
<accession>A0A1X7JW87</accession>
<organism evidence="2 3">
    <name type="scientific">Agreia pratensis</name>
    <dbReference type="NCBI Taxonomy" id="150121"/>
    <lineage>
        <taxon>Bacteria</taxon>
        <taxon>Bacillati</taxon>
        <taxon>Actinomycetota</taxon>
        <taxon>Actinomycetes</taxon>
        <taxon>Micrococcales</taxon>
        <taxon>Microbacteriaceae</taxon>
        <taxon>Agreia</taxon>
    </lineage>
</organism>
<keyword evidence="3" id="KW-1185">Reference proteome</keyword>
<dbReference type="RefSeq" id="WP_085485137.1">
    <property type="nucleotide sequence ID" value="NZ_FXAY01000002.1"/>
</dbReference>
<name>A0A1X7JW87_9MICO</name>
<gene>
    <name evidence="2" type="ORF">SAMN06296010_1885</name>
</gene>
<protein>
    <submittedName>
        <fullName evidence="2">Uncharacterized protein</fullName>
    </submittedName>
</protein>
<evidence type="ECO:0000313" key="2">
    <source>
        <dbReference type="EMBL" id="SMG32099.1"/>
    </source>
</evidence>
<dbReference type="Proteomes" id="UP000193244">
    <property type="component" value="Unassembled WGS sequence"/>
</dbReference>
<dbReference type="Gene3D" id="1.20.210.10">
    <property type="entry name" value="Cytochrome c oxidase-like, subunit I domain"/>
    <property type="match status" value="1"/>
</dbReference>
<feature type="transmembrane region" description="Helical" evidence="1">
    <location>
        <begin position="89"/>
        <end position="112"/>
    </location>
</feature>
<dbReference type="InterPro" id="IPR036927">
    <property type="entry name" value="Cyt_c_oxase-like_su1_sf"/>
</dbReference>
<evidence type="ECO:0000313" key="3">
    <source>
        <dbReference type="Proteomes" id="UP000193244"/>
    </source>
</evidence>
<proteinExistence type="predicted"/>
<sequence>MSDERTAAAPRAKSRWAVFGFWLWAAAIALVVAATILGIALNDTLPTDMGIRASVTFPVVASLIAIPLSTVGLAFAITALAKREPRKGLAITTIVLWAVTPIVALAVARGLATLVS</sequence>
<evidence type="ECO:0000256" key="1">
    <source>
        <dbReference type="SAM" id="Phobius"/>
    </source>
</evidence>
<keyword evidence="1" id="KW-0812">Transmembrane</keyword>
<feature type="transmembrane region" description="Helical" evidence="1">
    <location>
        <begin position="53"/>
        <end position="77"/>
    </location>
</feature>
<dbReference type="AlphaFoldDB" id="A0A1X7JW87"/>
<reference evidence="3" key="1">
    <citation type="submission" date="2017-04" db="EMBL/GenBank/DDBJ databases">
        <authorList>
            <person name="Varghese N."/>
            <person name="Submissions S."/>
        </authorList>
    </citation>
    <scope>NUCLEOTIDE SEQUENCE [LARGE SCALE GENOMIC DNA]</scope>
    <source>
        <strain evidence="3">VKM Ac-2510</strain>
    </source>
</reference>
<feature type="transmembrane region" description="Helical" evidence="1">
    <location>
        <begin position="21"/>
        <end position="41"/>
    </location>
</feature>
<dbReference type="OrthoDB" id="9965632at2"/>
<keyword evidence="1" id="KW-0472">Membrane</keyword>
<dbReference type="EMBL" id="FXAY01000002">
    <property type="protein sequence ID" value="SMG32099.1"/>
    <property type="molecule type" value="Genomic_DNA"/>
</dbReference>